<name>A0A392VK23_9FABA</name>
<sequence length="70" mass="7820">TVVNYHSDESMKTISVEKDDFVPADQGKNDDNDVMNFDVLESEERSAEKTPTPTITKRLRSQSGKAVAFV</sequence>
<proteinExistence type="predicted"/>
<organism evidence="2 3">
    <name type="scientific">Trifolium medium</name>
    <dbReference type="NCBI Taxonomy" id="97028"/>
    <lineage>
        <taxon>Eukaryota</taxon>
        <taxon>Viridiplantae</taxon>
        <taxon>Streptophyta</taxon>
        <taxon>Embryophyta</taxon>
        <taxon>Tracheophyta</taxon>
        <taxon>Spermatophyta</taxon>
        <taxon>Magnoliopsida</taxon>
        <taxon>eudicotyledons</taxon>
        <taxon>Gunneridae</taxon>
        <taxon>Pentapetalae</taxon>
        <taxon>rosids</taxon>
        <taxon>fabids</taxon>
        <taxon>Fabales</taxon>
        <taxon>Fabaceae</taxon>
        <taxon>Papilionoideae</taxon>
        <taxon>50 kb inversion clade</taxon>
        <taxon>NPAAA clade</taxon>
        <taxon>Hologalegina</taxon>
        <taxon>IRL clade</taxon>
        <taxon>Trifolieae</taxon>
        <taxon>Trifolium</taxon>
    </lineage>
</organism>
<feature type="non-terminal residue" evidence="2">
    <location>
        <position position="70"/>
    </location>
</feature>
<dbReference type="Proteomes" id="UP000265520">
    <property type="component" value="Unassembled WGS sequence"/>
</dbReference>
<feature type="non-terminal residue" evidence="2">
    <location>
        <position position="1"/>
    </location>
</feature>
<evidence type="ECO:0000313" key="2">
    <source>
        <dbReference type="EMBL" id="MCI88706.1"/>
    </source>
</evidence>
<feature type="region of interest" description="Disordered" evidence="1">
    <location>
        <begin position="42"/>
        <end position="70"/>
    </location>
</feature>
<dbReference type="EMBL" id="LXQA011200253">
    <property type="protein sequence ID" value="MCI88706.1"/>
    <property type="molecule type" value="Genomic_DNA"/>
</dbReference>
<protein>
    <submittedName>
        <fullName evidence="2">Uncharacterized protein</fullName>
    </submittedName>
</protein>
<evidence type="ECO:0000256" key="1">
    <source>
        <dbReference type="SAM" id="MobiDB-lite"/>
    </source>
</evidence>
<comment type="caution">
    <text evidence="2">The sequence shown here is derived from an EMBL/GenBank/DDBJ whole genome shotgun (WGS) entry which is preliminary data.</text>
</comment>
<dbReference type="AlphaFoldDB" id="A0A392VK23"/>
<accession>A0A392VK23</accession>
<evidence type="ECO:0000313" key="3">
    <source>
        <dbReference type="Proteomes" id="UP000265520"/>
    </source>
</evidence>
<keyword evidence="3" id="KW-1185">Reference proteome</keyword>
<reference evidence="2 3" key="1">
    <citation type="journal article" date="2018" name="Front. Plant Sci.">
        <title>Red Clover (Trifolium pratense) and Zigzag Clover (T. medium) - A Picture of Genomic Similarities and Differences.</title>
        <authorList>
            <person name="Dluhosova J."/>
            <person name="Istvanek J."/>
            <person name="Nedelnik J."/>
            <person name="Repkova J."/>
        </authorList>
    </citation>
    <scope>NUCLEOTIDE SEQUENCE [LARGE SCALE GENOMIC DNA]</scope>
    <source>
        <strain evidence="3">cv. 10/8</strain>
        <tissue evidence="2">Leaf</tissue>
    </source>
</reference>